<evidence type="ECO:0008006" key="5">
    <source>
        <dbReference type="Google" id="ProtNLM"/>
    </source>
</evidence>
<feature type="region of interest" description="Disordered" evidence="2">
    <location>
        <begin position="27"/>
        <end position="61"/>
    </location>
</feature>
<sequence>MDVDAISTEERNKRLRKGECFLCGQQGHMARSHQDPNFKSGTNNRNRGNFGNRPSPENRNPATIAQQIPEINRKSIYLRIKIQTKNGSLNVDEKALADTGASGLFIDERYAKYLNLERMPLEEPLDVYNVDGTPNKKGTITHYARLLLSIGGRTTWERFYITNL</sequence>
<dbReference type="Proteomes" id="UP000054270">
    <property type="component" value="Unassembled WGS sequence"/>
</dbReference>
<dbReference type="InterPro" id="IPR021109">
    <property type="entry name" value="Peptidase_aspartic_dom_sf"/>
</dbReference>
<dbReference type="OrthoDB" id="128646at2759"/>
<dbReference type="Gene3D" id="4.10.60.10">
    <property type="entry name" value="Zinc finger, CCHC-type"/>
    <property type="match status" value="1"/>
</dbReference>
<organism evidence="3 4">
    <name type="scientific">Hypholoma sublateritium (strain FD-334 SS-4)</name>
    <dbReference type="NCBI Taxonomy" id="945553"/>
    <lineage>
        <taxon>Eukaryota</taxon>
        <taxon>Fungi</taxon>
        <taxon>Dikarya</taxon>
        <taxon>Basidiomycota</taxon>
        <taxon>Agaricomycotina</taxon>
        <taxon>Agaricomycetes</taxon>
        <taxon>Agaricomycetidae</taxon>
        <taxon>Agaricales</taxon>
        <taxon>Agaricineae</taxon>
        <taxon>Strophariaceae</taxon>
        <taxon>Hypholoma</taxon>
    </lineage>
</organism>
<evidence type="ECO:0000256" key="2">
    <source>
        <dbReference type="SAM" id="MobiDB-lite"/>
    </source>
</evidence>
<dbReference type="GO" id="GO:0006397">
    <property type="term" value="P:mRNA processing"/>
    <property type="evidence" value="ECO:0007669"/>
    <property type="project" value="UniProtKB-KW"/>
</dbReference>
<dbReference type="Gene3D" id="2.40.70.10">
    <property type="entry name" value="Acid Proteases"/>
    <property type="match status" value="1"/>
</dbReference>
<protein>
    <recommendedName>
        <fullName evidence="5">CCHC-type domain-containing protein</fullName>
    </recommendedName>
</protein>
<evidence type="ECO:0000256" key="1">
    <source>
        <dbReference type="ARBA" id="ARBA00022664"/>
    </source>
</evidence>
<dbReference type="SUPFAM" id="SSF57756">
    <property type="entry name" value="Retrovirus zinc finger-like domains"/>
    <property type="match status" value="1"/>
</dbReference>
<keyword evidence="1" id="KW-0507">mRNA processing</keyword>
<dbReference type="OMA" id="SMKCNAL"/>
<dbReference type="GO" id="GO:0008270">
    <property type="term" value="F:zinc ion binding"/>
    <property type="evidence" value="ECO:0007669"/>
    <property type="project" value="InterPro"/>
</dbReference>
<dbReference type="CDD" id="cd00303">
    <property type="entry name" value="retropepsin_like"/>
    <property type="match status" value="1"/>
</dbReference>
<reference evidence="4" key="1">
    <citation type="submission" date="2014-04" db="EMBL/GenBank/DDBJ databases">
        <title>Evolutionary Origins and Diversification of the Mycorrhizal Mutualists.</title>
        <authorList>
            <consortium name="DOE Joint Genome Institute"/>
            <consortium name="Mycorrhizal Genomics Consortium"/>
            <person name="Kohler A."/>
            <person name="Kuo A."/>
            <person name="Nagy L.G."/>
            <person name="Floudas D."/>
            <person name="Copeland A."/>
            <person name="Barry K.W."/>
            <person name="Cichocki N."/>
            <person name="Veneault-Fourrey C."/>
            <person name="LaButti K."/>
            <person name="Lindquist E.A."/>
            <person name="Lipzen A."/>
            <person name="Lundell T."/>
            <person name="Morin E."/>
            <person name="Murat C."/>
            <person name="Riley R."/>
            <person name="Ohm R."/>
            <person name="Sun H."/>
            <person name="Tunlid A."/>
            <person name="Henrissat B."/>
            <person name="Grigoriev I.V."/>
            <person name="Hibbett D.S."/>
            <person name="Martin F."/>
        </authorList>
    </citation>
    <scope>NUCLEOTIDE SEQUENCE [LARGE SCALE GENOMIC DNA]</scope>
    <source>
        <strain evidence="4">FD-334 SS-4</strain>
    </source>
</reference>
<evidence type="ECO:0000313" key="4">
    <source>
        <dbReference type="Proteomes" id="UP000054270"/>
    </source>
</evidence>
<name>A0A0D2M5H5_HYPSF</name>
<dbReference type="InterPro" id="IPR036875">
    <property type="entry name" value="Znf_CCHC_sf"/>
</dbReference>
<gene>
    <name evidence="3" type="ORF">HYPSUDRAFT_123673</name>
</gene>
<keyword evidence="4" id="KW-1185">Reference proteome</keyword>
<feature type="non-terminal residue" evidence="3">
    <location>
        <position position="164"/>
    </location>
</feature>
<dbReference type="GO" id="GO:0003676">
    <property type="term" value="F:nucleic acid binding"/>
    <property type="evidence" value="ECO:0007669"/>
    <property type="project" value="InterPro"/>
</dbReference>
<evidence type="ECO:0000313" key="3">
    <source>
        <dbReference type="EMBL" id="KJA18458.1"/>
    </source>
</evidence>
<dbReference type="AlphaFoldDB" id="A0A0D2M5H5"/>
<accession>A0A0D2M5H5</accession>
<feature type="compositionally biased region" description="Low complexity" evidence="2">
    <location>
        <begin position="41"/>
        <end position="53"/>
    </location>
</feature>
<proteinExistence type="predicted"/>
<dbReference type="EMBL" id="KN817589">
    <property type="protein sequence ID" value="KJA18458.1"/>
    <property type="molecule type" value="Genomic_DNA"/>
</dbReference>